<accession>A0A8H6ZBR9</accession>
<dbReference type="Gene3D" id="3.30.70.80">
    <property type="entry name" value="Peptidase S8 propeptide/proteinase inhibitor I9"/>
    <property type="match status" value="1"/>
</dbReference>
<reference evidence="2" key="1">
    <citation type="submission" date="2020-05" db="EMBL/GenBank/DDBJ databases">
        <title>Mycena genomes resolve the evolution of fungal bioluminescence.</title>
        <authorList>
            <person name="Tsai I.J."/>
        </authorList>
    </citation>
    <scope>NUCLEOTIDE SEQUENCE</scope>
    <source>
        <strain evidence="2">160909Yilan</strain>
    </source>
</reference>
<sequence length="107" mass="11867">MRALRNSLFNGTSLPSYRHYHTTMTAGKYIVLFKPDATDDQVAMFFNSDASFTSLKSEGKIKHTYDMPGYKGFAAELSSEQLDDFQSLKNKGGIIDSIEADGVVTTQ</sequence>
<gene>
    <name evidence="2" type="ORF">MSAN_00029200</name>
</gene>
<dbReference type="Proteomes" id="UP000623467">
    <property type="component" value="Unassembled WGS sequence"/>
</dbReference>
<evidence type="ECO:0000313" key="2">
    <source>
        <dbReference type="EMBL" id="KAF7376143.1"/>
    </source>
</evidence>
<dbReference type="EMBL" id="JACAZH010000001">
    <property type="protein sequence ID" value="KAF7376143.1"/>
    <property type="molecule type" value="Genomic_DNA"/>
</dbReference>
<protein>
    <recommendedName>
        <fullName evidence="1">Inhibitor I9 domain-containing protein</fullName>
    </recommendedName>
</protein>
<dbReference type="SUPFAM" id="SSF54897">
    <property type="entry name" value="Protease propeptides/inhibitors"/>
    <property type="match status" value="1"/>
</dbReference>
<comment type="caution">
    <text evidence="2">The sequence shown here is derived from an EMBL/GenBank/DDBJ whole genome shotgun (WGS) entry which is preliminary data.</text>
</comment>
<dbReference type="InterPro" id="IPR037045">
    <property type="entry name" value="S8pro/Inhibitor_I9_sf"/>
</dbReference>
<name>A0A8H6ZBR9_9AGAR</name>
<organism evidence="2 3">
    <name type="scientific">Mycena sanguinolenta</name>
    <dbReference type="NCBI Taxonomy" id="230812"/>
    <lineage>
        <taxon>Eukaryota</taxon>
        <taxon>Fungi</taxon>
        <taxon>Dikarya</taxon>
        <taxon>Basidiomycota</taxon>
        <taxon>Agaricomycotina</taxon>
        <taxon>Agaricomycetes</taxon>
        <taxon>Agaricomycetidae</taxon>
        <taxon>Agaricales</taxon>
        <taxon>Marasmiineae</taxon>
        <taxon>Mycenaceae</taxon>
        <taxon>Mycena</taxon>
    </lineage>
</organism>
<proteinExistence type="predicted"/>
<keyword evidence="3" id="KW-1185">Reference proteome</keyword>
<dbReference type="Pfam" id="PF05922">
    <property type="entry name" value="Inhibitor_I9"/>
    <property type="match status" value="1"/>
</dbReference>
<evidence type="ECO:0000259" key="1">
    <source>
        <dbReference type="Pfam" id="PF05922"/>
    </source>
</evidence>
<evidence type="ECO:0000313" key="3">
    <source>
        <dbReference type="Proteomes" id="UP000623467"/>
    </source>
</evidence>
<feature type="domain" description="Inhibitor I9" evidence="1">
    <location>
        <begin position="28"/>
        <end position="84"/>
    </location>
</feature>
<dbReference type="InterPro" id="IPR010259">
    <property type="entry name" value="S8pro/Inhibitor_I9"/>
</dbReference>
<dbReference type="AlphaFoldDB" id="A0A8H6ZBR9"/>
<dbReference type="OrthoDB" id="5518345at2759"/>